<dbReference type="GO" id="GO:0004497">
    <property type="term" value="F:monooxygenase activity"/>
    <property type="evidence" value="ECO:0007669"/>
    <property type="project" value="UniProtKB-KW"/>
</dbReference>
<sequence length="97" mass="10836">MTAPFQLFAKITPKPEHQDAVRDSLLSILAQTRAEPGCLKFNLLEGRDGTCFYLDEEWASDGALAQHYAAPYIAPIFAKYEDWLAAPVEIHKMTPLA</sequence>
<dbReference type="EMBL" id="CP081051">
    <property type="protein sequence ID" value="UWQ40248.1"/>
    <property type="molecule type" value="Genomic_DNA"/>
</dbReference>
<dbReference type="InterPro" id="IPR050744">
    <property type="entry name" value="AI-2_Isomerase_LsrG"/>
</dbReference>
<protein>
    <submittedName>
        <fullName evidence="3">Antibiotic biosynthesis monooxygenase</fullName>
    </submittedName>
    <submittedName>
        <fullName evidence="2">Putative monooxygenase</fullName>
        <ecNumber evidence="2">1.-.-.-</ecNumber>
    </submittedName>
</protein>
<dbReference type="PANTHER" id="PTHR33336:SF3">
    <property type="entry name" value="ABM DOMAIN-CONTAINING PROTEIN"/>
    <property type="match status" value="1"/>
</dbReference>
<feature type="domain" description="ABM" evidence="1">
    <location>
        <begin position="5"/>
        <end position="93"/>
    </location>
</feature>
<dbReference type="Pfam" id="PF03992">
    <property type="entry name" value="ABM"/>
    <property type="match status" value="1"/>
</dbReference>
<organism evidence="2 4">
    <name type="scientific">Leisingera aquaemixtae</name>
    <dbReference type="NCBI Taxonomy" id="1396826"/>
    <lineage>
        <taxon>Bacteria</taxon>
        <taxon>Pseudomonadati</taxon>
        <taxon>Pseudomonadota</taxon>
        <taxon>Alphaproteobacteria</taxon>
        <taxon>Rhodobacterales</taxon>
        <taxon>Roseobacteraceae</taxon>
        <taxon>Leisingera</taxon>
    </lineage>
</organism>
<keyword evidence="2" id="KW-0560">Oxidoreductase</keyword>
<dbReference type="PANTHER" id="PTHR33336">
    <property type="entry name" value="QUINOL MONOOXYGENASE YGIN-RELATED"/>
    <property type="match status" value="1"/>
</dbReference>
<reference evidence="3" key="2">
    <citation type="submission" date="2021-08" db="EMBL/GenBank/DDBJ databases">
        <authorList>
            <person name="Nwanade C."/>
            <person name="Wang M."/>
            <person name="Masoudi A."/>
            <person name="Yu Z."/>
            <person name="Liu J."/>
        </authorList>
    </citation>
    <scope>NUCLEOTIDE SEQUENCE</scope>
    <source>
        <strain evidence="3">S166</strain>
    </source>
</reference>
<accession>A0A0P1HUD3</accession>
<dbReference type="InterPro" id="IPR007138">
    <property type="entry name" value="ABM_dom"/>
</dbReference>
<evidence type="ECO:0000313" key="4">
    <source>
        <dbReference type="Proteomes" id="UP000051326"/>
    </source>
</evidence>
<dbReference type="PROSITE" id="PS51725">
    <property type="entry name" value="ABM"/>
    <property type="match status" value="1"/>
</dbReference>
<evidence type="ECO:0000313" key="3">
    <source>
        <dbReference type="EMBL" id="UWQ40248.1"/>
    </source>
</evidence>
<dbReference type="InterPro" id="IPR011008">
    <property type="entry name" value="Dimeric_a/b-barrel"/>
</dbReference>
<dbReference type="RefSeq" id="WP_058284494.1">
    <property type="nucleotide sequence ID" value="NZ_CP081051.1"/>
</dbReference>
<dbReference type="EC" id="1.-.-.-" evidence="2"/>
<evidence type="ECO:0000313" key="2">
    <source>
        <dbReference type="EMBL" id="CUH98192.1"/>
    </source>
</evidence>
<evidence type="ECO:0000313" key="5">
    <source>
        <dbReference type="Proteomes" id="UP001058514"/>
    </source>
</evidence>
<gene>
    <name evidence="3" type="ORF">K3718_11790</name>
    <name evidence="2" type="ORF">PHA8399_00305</name>
</gene>
<dbReference type="EMBL" id="CYSR01000002">
    <property type="protein sequence ID" value="CUH98192.1"/>
    <property type="molecule type" value="Genomic_DNA"/>
</dbReference>
<dbReference type="Proteomes" id="UP001058514">
    <property type="component" value="Chromosome"/>
</dbReference>
<proteinExistence type="predicted"/>
<dbReference type="SUPFAM" id="SSF54909">
    <property type="entry name" value="Dimeric alpha+beta barrel"/>
    <property type="match status" value="1"/>
</dbReference>
<reference evidence="2 4" key="1">
    <citation type="submission" date="2015-09" db="EMBL/GenBank/DDBJ databases">
        <authorList>
            <consortium name="Swine Surveillance"/>
        </authorList>
    </citation>
    <scope>NUCLEOTIDE SEQUENCE [LARGE SCALE GENOMIC DNA]</scope>
    <source>
        <strain evidence="2 4">CECT 8399</strain>
    </source>
</reference>
<keyword evidence="5" id="KW-1185">Reference proteome</keyword>
<evidence type="ECO:0000259" key="1">
    <source>
        <dbReference type="PROSITE" id="PS51725"/>
    </source>
</evidence>
<keyword evidence="2" id="KW-0503">Monooxygenase</keyword>
<name>A0A0P1HUD3_9RHOB</name>
<dbReference type="Proteomes" id="UP000051326">
    <property type="component" value="Unassembled WGS sequence"/>
</dbReference>
<dbReference type="STRING" id="1396826.PHA8399_00305"/>
<dbReference type="Gene3D" id="3.30.70.100">
    <property type="match status" value="1"/>
</dbReference>
<dbReference type="AlphaFoldDB" id="A0A0P1HUD3"/>